<keyword evidence="2" id="KW-1185">Reference proteome</keyword>
<sequence>MHHPLHECRYYLLAFLLLALSVLGRAQERYVPAEVKLRNGELVRGRVRAPGWALGTERLLFRPSAQPGEPQYLYPADIALMTLDERGFEQRFRGEVVQVLALGEDLPKGKDLFYETDTLLLQALVEGTLGLYYHESAGGRSRYFLEEDGFFQELVMHAYLLEGSGRSIRKRHGQWREQLRKALAACPDLLEELDGAPFDEGRAQKLIEAYNTCAPSHYLSYTRSFKRFYWAPGVLAGGAFTRVSVRDQLLRNPGYGRIVPRLGARVLIHPHHSQGRSGLLLEALYAPFRTVDELDGITVDVDYLQINAGLRQSGVADVFGSMLIGFSYSRQLTAREIRGTDPRVFPENQVGLFGGFSVGGEKLEVSLRYHLNNLGLLSPSAPFFFVQSVELLAGYQF</sequence>
<organism evidence="1 2">
    <name type="scientific">Phaeodactylibacter luteus</name>
    <dbReference type="NCBI Taxonomy" id="1564516"/>
    <lineage>
        <taxon>Bacteria</taxon>
        <taxon>Pseudomonadati</taxon>
        <taxon>Bacteroidota</taxon>
        <taxon>Saprospiria</taxon>
        <taxon>Saprospirales</taxon>
        <taxon>Haliscomenobacteraceae</taxon>
        <taxon>Phaeodactylibacter</taxon>
    </lineage>
</organism>
<gene>
    <name evidence="1" type="ORF">FRY97_18560</name>
</gene>
<evidence type="ECO:0000313" key="1">
    <source>
        <dbReference type="EMBL" id="TXB61550.1"/>
    </source>
</evidence>
<reference evidence="1 2" key="1">
    <citation type="submission" date="2019-08" db="EMBL/GenBank/DDBJ databases">
        <title>Genome of Phaeodactylibacter luteus.</title>
        <authorList>
            <person name="Bowman J.P."/>
        </authorList>
    </citation>
    <scope>NUCLEOTIDE SEQUENCE [LARGE SCALE GENOMIC DNA]</scope>
    <source>
        <strain evidence="1 2">KCTC 42180</strain>
    </source>
</reference>
<dbReference type="Proteomes" id="UP000321580">
    <property type="component" value="Unassembled WGS sequence"/>
</dbReference>
<dbReference type="EMBL" id="VOOR01000054">
    <property type="protein sequence ID" value="TXB61550.1"/>
    <property type="molecule type" value="Genomic_DNA"/>
</dbReference>
<dbReference type="OrthoDB" id="815717at2"/>
<name>A0A5C6RIP9_9BACT</name>
<protein>
    <recommendedName>
        <fullName evidence="3">PorT family protein</fullName>
    </recommendedName>
</protein>
<proteinExistence type="predicted"/>
<dbReference type="AlphaFoldDB" id="A0A5C6RIP9"/>
<comment type="caution">
    <text evidence="1">The sequence shown here is derived from an EMBL/GenBank/DDBJ whole genome shotgun (WGS) entry which is preliminary data.</text>
</comment>
<evidence type="ECO:0000313" key="2">
    <source>
        <dbReference type="Proteomes" id="UP000321580"/>
    </source>
</evidence>
<evidence type="ECO:0008006" key="3">
    <source>
        <dbReference type="Google" id="ProtNLM"/>
    </source>
</evidence>
<dbReference type="RefSeq" id="WP_147169071.1">
    <property type="nucleotide sequence ID" value="NZ_VOOR01000054.1"/>
</dbReference>
<accession>A0A5C6RIP9</accession>